<dbReference type="Pfam" id="PF07766">
    <property type="entry name" value="LETM1_RBD"/>
    <property type="match status" value="1"/>
</dbReference>
<dbReference type="Proteomes" id="UP001165060">
    <property type="component" value="Unassembled WGS sequence"/>
</dbReference>
<protein>
    <recommendedName>
        <fullName evidence="1">Letm1 RBD domain-containing protein</fullName>
    </recommendedName>
</protein>
<comment type="caution">
    <text evidence="2">The sequence shown here is derived from an EMBL/GenBank/DDBJ whole genome shotgun (WGS) entry which is preliminary data.</text>
</comment>
<reference evidence="2 3" key="1">
    <citation type="journal article" date="2023" name="Commun. Biol.">
        <title>Genome analysis of Parmales, the sister group of diatoms, reveals the evolutionary specialization of diatoms from phago-mixotrophs to photoautotrophs.</title>
        <authorList>
            <person name="Ban H."/>
            <person name="Sato S."/>
            <person name="Yoshikawa S."/>
            <person name="Yamada K."/>
            <person name="Nakamura Y."/>
            <person name="Ichinomiya M."/>
            <person name="Sato N."/>
            <person name="Blanc-Mathieu R."/>
            <person name="Endo H."/>
            <person name="Kuwata A."/>
            <person name="Ogata H."/>
        </authorList>
    </citation>
    <scope>NUCLEOTIDE SEQUENCE [LARGE SCALE GENOMIC DNA]</scope>
</reference>
<keyword evidence="3" id="KW-1185">Reference proteome</keyword>
<dbReference type="EMBL" id="BRYB01001331">
    <property type="protein sequence ID" value="GMI23414.1"/>
    <property type="molecule type" value="Genomic_DNA"/>
</dbReference>
<sequence length="307" mass="33301">MLSSARSFLSKIGSFPSQTYSLYADHARSTAIRDALATSKRLRTPHFPRWNESWNENDSFPRTSLPPHRVPLPLPRSESLHLQRTSEALSVAGPTALLAALPIAGYAVMAAALFLPRYSLSHHFHSGEEQRLFANQRVEGMQKHYRAVRELVRERLPEGLLPHLDALRSDSPPSPHPDLLEQFRDPNPLSLHALPPPSLALLSRAAGLFHSLPPPVPPLPPSLLLPPLASAATATLTDSLLLSLERPPLSPPELLEATSRRGLPPGRAFPLDRHTAAVGEAGERGEVPLSFVLALPALMGADGAAPD</sequence>
<accession>A0ABQ6MBU4</accession>
<evidence type="ECO:0000313" key="2">
    <source>
        <dbReference type="EMBL" id="GMI23414.1"/>
    </source>
</evidence>
<gene>
    <name evidence="2" type="ORF">TeGR_g10413</name>
</gene>
<dbReference type="InterPro" id="IPR033122">
    <property type="entry name" value="LETM1-like_RBD"/>
</dbReference>
<name>A0ABQ6MBU4_9STRA</name>
<evidence type="ECO:0000313" key="3">
    <source>
        <dbReference type="Proteomes" id="UP001165060"/>
    </source>
</evidence>
<evidence type="ECO:0000259" key="1">
    <source>
        <dbReference type="Pfam" id="PF07766"/>
    </source>
</evidence>
<organism evidence="2 3">
    <name type="scientific">Tetraparma gracilis</name>
    <dbReference type="NCBI Taxonomy" id="2962635"/>
    <lineage>
        <taxon>Eukaryota</taxon>
        <taxon>Sar</taxon>
        <taxon>Stramenopiles</taxon>
        <taxon>Ochrophyta</taxon>
        <taxon>Bolidophyceae</taxon>
        <taxon>Parmales</taxon>
        <taxon>Triparmaceae</taxon>
        <taxon>Tetraparma</taxon>
    </lineage>
</organism>
<proteinExistence type="predicted"/>
<feature type="domain" description="Letm1 RBD" evidence="1">
    <location>
        <begin position="74"/>
        <end position="204"/>
    </location>
</feature>